<dbReference type="Pfam" id="PF12796">
    <property type="entry name" value="Ank_2"/>
    <property type="match status" value="1"/>
</dbReference>
<dbReference type="InParanoid" id="A0A2P5FK05"/>
<dbReference type="PANTHER" id="PTHR24121">
    <property type="entry name" value="NO MECHANORECEPTOR POTENTIAL C, ISOFORM D-RELATED"/>
    <property type="match status" value="1"/>
</dbReference>
<dbReference type="InterPro" id="IPR002110">
    <property type="entry name" value="Ankyrin_rpt"/>
</dbReference>
<dbReference type="EMBL" id="JXTC01000027">
    <property type="protein sequence ID" value="PON98130.1"/>
    <property type="molecule type" value="Genomic_DNA"/>
</dbReference>
<dbReference type="SMART" id="SM00248">
    <property type="entry name" value="ANK"/>
    <property type="match status" value="3"/>
</dbReference>
<dbReference type="PROSITE" id="PS50088">
    <property type="entry name" value="ANK_REPEAT"/>
    <property type="match status" value="1"/>
</dbReference>
<evidence type="ECO:0000313" key="3">
    <source>
        <dbReference type="Proteomes" id="UP000237000"/>
    </source>
</evidence>
<keyword evidence="1" id="KW-0040">ANK repeat</keyword>
<name>A0A2P5FK05_TREOI</name>
<organism evidence="2 3">
    <name type="scientific">Trema orientale</name>
    <name type="common">Charcoal tree</name>
    <name type="synonym">Celtis orientalis</name>
    <dbReference type="NCBI Taxonomy" id="63057"/>
    <lineage>
        <taxon>Eukaryota</taxon>
        <taxon>Viridiplantae</taxon>
        <taxon>Streptophyta</taxon>
        <taxon>Embryophyta</taxon>
        <taxon>Tracheophyta</taxon>
        <taxon>Spermatophyta</taxon>
        <taxon>Magnoliopsida</taxon>
        <taxon>eudicotyledons</taxon>
        <taxon>Gunneridae</taxon>
        <taxon>Pentapetalae</taxon>
        <taxon>rosids</taxon>
        <taxon>fabids</taxon>
        <taxon>Rosales</taxon>
        <taxon>Cannabaceae</taxon>
        <taxon>Trema</taxon>
    </lineage>
</organism>
<keyword evidence="2" id="KW-0812">Transmembrane</keyword>
<feature type="repeat" description="ANK" evidence="1">
    <location>
        <begin position="94"/>
        <end position="126"/>
    </location>
</feature>
<dbReference type="Gene3D" id="1.25.40.20">
    <property type="entry name" value="Ankyrin repeat-containing domain"/>
    <property type="match status" value="1"/>
</dbReference>
<gene>
    <name evidence="2" type="ORF">TorRG33x02_062040</name>
</gene>
<evidence type="ECO:0000256" key="1">
    <source>
        <dbReference type="PROSITE-ProRule" id="PRU00023"/>
    </source>
</evidence>
<evidence type="ECO:0000313" key="2">
    <source>
        <dbReference type="EMBL" id="PON98130.1"/>
    </source>
</evidence>
<accession>A0A2P5FK05</accession>
<reference evidence="3" key="1">
    <citation type="submission" date="2016-06" db="EMBL/GenBank/DDBJ databases">
        <title>Parallel loss of symbiosis genes in relatives of nitrogen-fixing non-legume Parasponia.</title>
        <authorList>
            <person name="Van Velzen R."/>
            <person name="Holmer R."/>
            <person name="Bu F."/>
            <person name="Rutten L."/>
            <person name="Van Zeijl A."/>
            <person name="Liu W."/>
            <person name="Santuari L."/>
            <person name="Cao Q."/>
            <person name="Sharma T."/>
            <person name="Shen D."/>
            <person name="Roswanjaya Y."/>
            <person name="Wardhani T."/>
            <person name="Kalhor M.S."/>
            <person name="Jansen J."/>
            <person name="Van den Hoogen J."/>
            <person name="Gungor B."/>
            <person name="Hartog M."/>
            <person name="Hontelez J."/>
            <person name="Verver J."/>
            <person name="Yang W.-C."/>
            <person name="Schijlen E."/>
            <person name="Repin R."/>
            <person name="Schilthuizen M."/>
            <person name="Schranz E."/>
            <person name="Heidstra R."/>
            <person name="Miyata K."/>
            <person name="Fedorova E."/>
            <person name="Kohlen W."/>
            <person name="Bisseling T."/>
            <person name="Smit S."/>
            <person name="Geurts R."/>
        </authorList>
    </citation>
    <scope>NUCLEOTIDE SEQUENCE [LARGE SCALE GENOMIC DNA]</scope>
    <source>
        <strain evidence="3">cv. RG33-2</strain>
    </source>
</reference>
<dbReference type="PANTHER" id="PTHR24121:SF15">
    <property type="entry name" value="ANKYRIN REPEAT PROTEIN"/>
    <property type="match status" value="1"/>
</dbReference>
<keyword evidence="2" id="KW-0472">Membrane</keyword>
<sequence>MQPMSGMDSSSMDAKTTSSTLFKKAMKNLWEEVIFEYAYSEDAHLAKITSSGDTALHVAIADGPEDSVHNLIEAIKAKHGDSGLKAALGIENSEGNTPLHVAAALGNVSMCEEMALADPDLVTVRNKQGETPLFLAVQQGNKEAFLCLHSICGFERGQACCTRPSNGETILHCAIVAANFGK</sequence>
<comment type="caution">
    <text evidence="2">The sequence shown here is derived from an EMBL/GenBank/DDBJ whole genome shotgun (WGS) entry which is preliminary data.</text>
</comment>
<dbReference type="Proteomes" id="UP000237000">
    <property type="component" value="Unassembled WGS sequence"/>
</dbReference>
<dbReference type="SUPFAM" id="SSF48403">
    <property type="entry name" value="Ankyrin repeat"/>
    <property type="match status" value="1"/>
</dbReference>
<keyword evidence="3" id="KW-1185">Reference proteome</keyword>
<dbReference type="InterPro" id="IPR036770">
    <property type="entry name" value="Ankyrin_rpt-contain_sf"/>
</dbReference>
<dbReference type="OrthoDB" id="1930691at2759"/>
<proteinExistence type="predicted"/>
<protein>
    <submittedName>
        <fullName evidence="2">Transmembrane protein</fullName>
    </submittedName>
</protein>
<dbReference type="STRING" id="63057.A0A2P5FK05"/>
<dbReference type="AlphaFoldDB" id="A0A2P5FK05"/>